<dbReference type="PIRSF" id="PIRSF005261">
    <property type="entry name" value="Heat_shock_Hsp33"/>
    <property type="match status" value="1"/>
</dbReference>
<name>A0A521CCS8_9BACT</name>
<dbReference type="SUPFAM" id="SSF64397">
    <property type="entry name" value="Hsp33 domain"/>
    <property type="match status" value="1"/>
</dbReference>
<evidence type="ECO:0000313" key="7">
    <source>
        <dbReference type="EMBL" id="SMO57218.1"/>
    </source>
</evidence>
<evidence type="ECO:0000256" key="6">
    <source>
        <dbReference type="HAMAP-Rule" id="MF_00117"/>
    </source>
</evidence>
<evidence type="ECO:0000256" key="2">
    <source>
        <dbReference type="ARBA" id="ARBA00022833"/>
    </source>
</evidence>
<dbReference type="NCBIfam" id="NF001033">
    <property type="entry name" value="PRK00114.1"/>
    <property type="match status" value="1"/>
</dbReference>
<accession>A0A521CCS8</accession>
<keyword evidence="2 6" id="KW-0862">Zinc</keyword>
<proteinExistence type="inferred from homology"/>
<dbReference type="PANTHER" id="PTHR30111">
    <property type="entry name" value="33 KDA CHAPERONIN"/>
    <property type="match status" value="1"/>
</dbReference>
<sequence>MNLEDYQFKDRLIKGITKDGHFKISVVKTTEVVKTAREKHQLSLLNTVVLGKALTATMLLASELKGEERIQLRMDGDGPIGAVVAEANSVGEIRGYVNNPNAELDYSRDDVTLGDGIGLGVLRLSKVLYNEAEPRVSTIQLINGDVTSNVAHYLAQSEQIPSAMLVDVGIDEDGNVTEAGGLLIQRLPDAPDGQIDMLQERLGSFAPIDQLLADGQYIDEIMKKAISPLEVKELNRQPVDFFCRCSRKRFINALSMLNLDDLKDMEGEGQEVVCQYCNRKEKISKEEVEKIIMDAQAKMN</sequence>
<dbReference type="GO" id="GO:0051082">
    <property type="term" value="F:unfolded protein binding"/>
    <property type="evidence" value="ECO:0007669"/>
    <property type="project" value="UniProtKB-UniRule"/>
</dbReference>
<feature type="disulfide bond" description="Redox-active" evidence="6">
    <location>
        <begin position="274"/>
        <end position="277"/>
    </location>
</feature>
<comment type="function">
    <text evidence="6">Redox regulated molecular chaperone. Protects both thermally unfolding and oxidatively damaged proteins from irreversible aggregation. Plays an important role in the bacterial defense system toward oxidative stress.</text>
</comment>
<keyword evidence="4 6" id="KW-0143">Chaperone</keyword>
<dbReference type="Gene3D" id="3.55.30.10">
    <property type="entry name" value="Hsp33 domain"/>
    <property type="match status" value="1"/>
</dbReference>
<dbReference type="InterPro" id="IPR000397">
    <property type="entry name" value="Heat_shock_Hsp33"/>
</dbReference>
<protein>
    <recommendedName>
        <fullName evidence="6">33 kDa chaperonin</fullName>
    </recommendedName>
    <alternativeName>
        <fullName evidence="6">Heat shock protein 33 homolog</fullName>
        <shortName evidence="6">HSP33</shortName>
    </alternativeName>
</protein>
<dbReference type="InterPro" id="IPR016153">
    <property type="entry name" value="Heat_shock_Hsp33_N"/>
</dbReference>
<evidence type="ECO:0000256" key="4">
    <source>
        <dbReference type="ARBA" id="ARBA00023186"/>
    </source>
</evidence>
<keyword evidence="1 6" id="KW-0963">Cytoplasm</keyword>
<reference evidence="7 8" key="1">
    <citation type="submission" date="2017-05" db="EMBL/GenBank/DDBJ databases">
        <authorList>
            <person name="Varghese N."/>
            <person name="Submissions S."/>
        </authorList>
    </citation>
    <scope>NUCLEOTIDE SEQUENCE [LARGE SCALE GENOMIC DNA]</scope>
    <source>
        <strain evidence="7 8">DSM 21985</strain>
    </source>
</reference>
<evidence type="ECO:0000313" key="8">
    <source>
        <dbReference type="Proteomes" id="UP000317557"/>
    </source>
</evidence>
<dbReference type="HAMAP" id="MF_00117">
    <property type="entry name" value="HslO"/>
    <property type="match status" value="1"/>
</dbReference>
<evidence type="ECO:0000256" key="1">
    <source>
        <dbReference type="ARBA" id="ARBA00022490"/>
    </source>
</evidence>
<dbReference type="Gene3D" id="3.90.1280.10">
    <property type="entry name" value="HSP33 redox switch-like"/>
    <property type="match status" value="1"/>
</dbReference>
<dbReference type="GO" id="GO:0044183">
    <property type="term" value="F:protein folding chaperone"/>
    <property type="evidence" value="ECO:0007669"/>
    <property type="project" value="TreeGrafter"/>
</dbReference>
<keyword evidence="5 6" id="KW-0676">Redox-active center</keyword>
<comment type="subcellular location">
    <subcellularLocation>
        <location evidence="6">Cytoplasm</location>
    </subcellularLocation>
</comment>
<dbReference type="CDD" id="cd00498">
    <property type="entry name" value="Hsp33"/>
    <property type="match status" value="1"/>
</dbReference>
<keyword evidence="3 6" id="KW-1015">Disulfide bond</keyword>
<dbReference type="Pfam" id="PF01430">
    <property type="entry name" value="HSP33"/>
    <property type="match status" value="1"/>
</dbReference>
<comment type="PTM">
    <text evidence="6">Under oxidizing conditions two disulfide bonds are formed involving the reactive cysteines. Under reducing conditions zinc is bound to the reactive cysteines and the protein is inactive.</text>
</comment>
<organism evidence="7 8">
    <name type="scientific">Gracilimonas mengyeensis</name>
    <dbReference type="NCBI Taxonomy" id="1302730"/>
    <lineage>
        <taxon>Bacteria</taxon>
        <taxon>Pseudomonadati</taxon>
        <taxon>Balneolota</taxon>
        <taxon>Balneolia</taxon>
        <taxon>Balneolales</taxon>
        <taxon>Balneolaceae</taxon>
        <taxon>Gracilimonas</taxon>
    </lineage>
</organism>
<dbReference type="SUPFAM" id="SSF118352">
    <property type="entry name" value="HSP33 redox switch-like"/>
    <property type="match status" value="1"/>
</dbReference>
<dbReference type="RefSeq" id="WP_142453872.1">
    <property type="nucleotide sequence ID" value="NZ_FXTP01000005.1"/>
</dbReference>
<dbReference type="PANTHER" id="PTHR30111:SF1">
    <property type="entry name" value="33 KDA CHAPERONIN"/>
    <property type="match status" value="1"/>
</dbReference>
<comment type="similarity">
    <text evidence="6">Belongs to the HSP33 family.</text>
</comment>
<dbReference type="GO" id="GO:0042026">
    <property type="term" value="P:protein refolding"/>
    <property type="evidence" value="ECO:0007669"/>
    <property type="project" value="TreeGrafter"/>
</dbReference>
<evidence type="ECO:0000256" key="5">
    <source>
        <dbReference type="ARBA" id="ARBA00023284"/>
    </source>
</evidence>
<gene>
    <name evidence="6" type="primary">hslO</name>
    <name evidence="7" type="ORF">SAMN06265219_10540</name>
</gene>
<feature type="disulfide bond" description="Redox-active" evidence="6">
    <location>
        <begin position="243"/>
        <end position="245"/>
    </location>
</feature>
<keyword evidence="8" id="KW-1185">Reference proteome</keyword>
<dbReference type="GO" id="GO:0005737">
    <property type="term" value="C:cytoplasm"/>
    <property type="evidence" value="ECO:0007669"/>
    <property type="project" value="UniProtKB-SubCell"/>
</dbReference>
<dbReference type="Proteomes" id="UP000317557">
    <property type="component" value="Unassembled WGS sequence"/>
</dbReference>
<evidence type="ECO:0000256" key="3">
    <source>
        <dbReference type="ARBA" id="ARBA00023157"/>
    </source>
</evidence>
<dbReference type="EMBL" id="FXTP01000005">
    <property type="protein sequence ID" value="SMO57218.1"/>
    <property type="molecule type" value="Genomic_DNA"/>
</dbReference>
<dbReference type="AlphaFoldDB" id="A0A521CCS8"/>
<dbReference type="OrthoDB" id="9776534at2"/>
<dbReference type="InterPro" id="IPR016154">
    <property type="entry name" value="Heat_shock_Hsp33_C"/>
</dbReference>